<gene>
    <name evidence="5" type="ORF">ENH88_06585</name>
</gene>
<evidence type="ECO:0000256" key="2">
    <source>
        <dbReference type="ARBA" id="ARBA00022670"/>
    </source>
</evidence>
<name>A0A7V1GDQ0_9GAMM</name>
<organism evidence="5">
    <name type="scientific">Pseudoalteromonas prydzensis</name>
    <dbReference type="NCBI Taxonomy" id="182141"/>
    <lineage>
        <taxon>Bacteria</taxon>
        <taxon>Pseudomonadati</taxon>
        <taxon>Pseudomonadota</taxon>
        <taxon>Gammaproteobacteria</taxon>
        <taxon>Alteromonadales</taxon>
        <taxon>Pseudoalteromonadaceae</taxon>
        <taxon>Pseudoalteromonas</taxon>
    </lineage>
</organism>
<accession>A0A7V1GDQ0</accession>
<evidence type="ECO:0000256" key="1">
    <source>
        <dbReference type="ARBA" id="ARBA00001947"/>
    </source>
</evidence>
<dbReference type="Pfam" id="PF08014">
    <property type="entry name" value="MATCAP"/>
    <property type="match status" value="1"/>
</dbReference>
<dbReference type="Proteomes" id="UP000886188">
    <property type="component" value="Unassembled WGS sequence"/>
</dbReference>
<evidence type="ECO:0000256" key="4">
    <source>
        <dbReference type="ARBA" id="ARBA00023049"/>
    </source>
</evidence>
<feature type="non-terminal residue" evidence="5">
    <location>
        <position position="156"/>
    </location>
</feature>
<dbReference type="AlphaFoldDB" id="A0A7V1GDQ0"/>
<dbReference type="EMBL" id="DRGM01000073">
    <property type="protein sequence ID" value="HEA16100.1"/>
    <property type="molecule type" value="Genomic_DNA"/>
</dbReference>
<keyword evidence="4" id="KW-0482">Metalloprotease</keyword>
<keyword evidence="3" id="KW-0378">Hydrolase</keyword>
<dbReference type="GO" id="GO:0006508">
    <property type="term" value="P:proteolysis"/>
    <property type="evidence" value="ECO:0007669"/>
    <property type="project" value="UniProtKB-KW"/>
</dbReference>
<reference evidence="5" key="1">
    <citation type="journal article" date="2020" name="mSystems">
        <title>Genome- and Community-Level Interaction Insights into Carbon Utilization and Element Cycling Functions of Hydrothermarchaeota in Hydrothermal Sediment.</title>
        <authorList>
            <person name="Zhou Z."/>
            <person name="Liu Y."/>
            <person name="Xu W."/>
            <person name="Pan J."/>
            <person name="Luo Z.H."/>
            <person name="Li M."/>
        </authorList>
    </citation>
    <scope>NUCLEOTIDE SEQUENCE [LARGE SCALE GENOMIC DNA]</scope>
    <source>
        <strain evidence="5">HyVt-346</strain>
    </source>
</reference>
<sequence length="156" mass="18106">MIDKALLLKTRELSDQLIALQTPIRILDAINWDKQTKEEFFRQKCQKDPLIDRAYYQQRDLGFVPSELRQAFSTLHRNIINQLGQLNPIAQYMGKMCTEYKTVLSMLEYRGTPEFHDLSVELFGHPKDLFHAGEPSLSELANMLDKPLQNLLIADI</sequence>
<comment type="cofactor">
    <cofactor evidence="1">
        <name>Zn(2+)</name>
        <dbReference type="ChEBI" id="CHEBI:29105"/>
    </cofactor>
</comment>
<evidence type="ECO:0000313" key="5">
    <source>
        <dbReference type="EMBL" id="HEA16100.1"/>
    </source>
</evidence>
<comment type="caution">
    <text evidence="5">The sequence shown here is derived from an EMBL/GenBank/DDBJ whole genome shotgun (WGS) entry which is preliminary data.</text>
</comment>
<dbReference type="RefSeq" id="WP_304180838.1">
    <property type="nucleotide sequence ID" value="NZ_DRGM01000073.1"/>
</dbReference>
<proteinExistence type="predicted"/>
<evidence type="ECO:0000256" key="3">
    <source>
        <dbReference type="ARBA" id="ARBA00022801"/>
    </source>
</evidence>
<protein>
    <submittedName>
        <fullName evidence="5">DUF1704 domain-containing protein</fullName>
    </submittedName>
</protein>
<dbReference type="GO" id="GO:0008237">
    <property type="term" value="F:metallopeptidase activity"/>
    <property type="evidence" value="ECO:0007669"/>
    <property type="project" value="UniProtKB-KW"/>
</dbReference>
<keyword evidence="2" id="KW-0645">Protease</keyword>
<dbReference type="InterPro" id="IPR012548">
    <property type="entry name" value="MATCAP"/>
</dbReference>